<dbReference type="Gene3D" id="3.40.50.1820">
    <property type="entry name" value="alpha/beta hydrolase"/>
    <property type="match status" value="1"/>
</dbReference>
<name>A0A934NFT8_9BACT</name>
<dbReference type="InterPro" id="IPR013595">
    <property type="entry name" value="Pept_S33_TAP-like_C"/>
</dbReference>
<dbReference type="Proteomes" id="UP000612893">
    <property type="component" value="Unassembled WGS sequence"/>
</dbReference>
<protein>
    <submittedName>
        <fullName evidence="2">Alpha/beta hydrolase</fullName>
    </submittedName>
</protein>
<evidence type="ECO:0000313" key="2">
    <source>
        <dbReference type="EMBL" id="MBJ7601207.1"/>
    </source>
</evidence>
<dbReference type="SUPFAM" id="SSF53474">
    <property type="entry name" value="alpha/beta-Hydrolases"/>
    <property type="match status" value="1"/>
</dbReference>
<dbReference type="Pfam" id="PF08386">
    <property type="entry name" value="Abhydrolase_4"/>
    <property type="match status" value="1"/>
</dbReference>
<sequence>MLDDAPVGDREIMADPAWQRVDRANTVEALRQGAEGWADESLALIGPWDFQPAEVLTSVTWWHGTDDANAPLSAAKRMSAGLPNARFHVWHNQGHFAAIKNESTAIDELLHRSG</sequence>
<dbReference type="EMBL" id="JAEKNR010000238">
    <property type="protein sequence ID" value="MBJ7601207.1"/>
    <property type="molecule type" value="Genomic_DNA"/>
</dbReference>
<dbReference type="GO" id="GO:0016787">
    <property type="term" value="F:hydrolase activity"/>
    <property type="evidence" value="ECO:0007669"/>
    <property type="project" value="UniProtKB-KW"/>
</dbReference>
<keyword evidence="3" id="KW-1185">Reference proteome</keyword>
<accession>A0A934NFT8</accession>
<dbReference type="AlphaFoldDB" id="A0A934NFT8"/>
<comment type="caution">
    <text evidence="2">The sequence shown here is derived from an EMBL/GenBank/DDBJ whole genome shotgun (WGS) entry which is preliminary data.</text>
</comment>
<dbReference type="InterPro" id="IPR029058">
    <property type="entry name" value="AB_hydrolase_fold"/>
</dbReference>
<reference evidence="2" key="1">
    <citation type="submission" date="2020-10" db="EMBL/GenBank/DDBJ databases">
        <title>Ca. Dormibacterota MAGs.</title>
        <authorList>
            <person name="Montgomery K."/>
        </authorList>
    </citation>
    <scope>NUCLEOTIDE SEQUENCE [LARGE SCALE GENOMIC DNA]</scope>
    <source>
        <strain evidence="2">SC8812_S17_10</strain>
    </source>
</reference>
<evidence type="ECO:0000313" key="3">
    <source>
        <dbReference type="Proteomes" id="UP000612893"/>
    </source>
</evidence>
<proteinExistence type="predicted"/>
<gene>
    <name evidence="2" type="ORF">JF922_24430</name>
</gene>
<organism evidence="2 3">
    <name type="scientific">Candidatus Nephthysia bennettiae</name>
    <dbReference type="NCBI Taxonomy" id="3127016"/>
    <lineage>
        <taxon>Bacteria</taxon>
        <taxon>Bacillati</taxon>
        <taxon>Candidatus Dormiibacterota</taxon>
        <taxon>Candidatus Dormibacteria</taxon>
        <taxon>Candidatus Dormibacterales</taxon>
        <taxon>Candidatus Dormibacteraceae</taxon>
        <taxon>Candidatus Nephthysia</taxon>
    </lineage>
</organism>
<keyword evidence="2" id="KW-0378">Hydrolase</keyword>
<feature type="domain" description="Peptidase S33 tripeptidyl aminopeptidase-like C-terminal" evidence="1">
    <location>
        <begin position="64"/>
        <end position="110"/>
    </location>
</feature>
<evidence type="ECO:0000259" key="1">
    <source>
        <dbReference type="Pfam" id="PF08386"/>
    </source>
</evidence>